<feature type="region of interest" description="Disordered" evidence="1">
    <location>
        <begin position="215"/>
        <end position="234"/>
    </location>
</feature>
<evidence type="ECO:0000313" key="3">
    <source>
        <dbReference type="Proteomes" id="UP000256541"/>
    </source>
</evidence>
<name>A0A3E0VQZ3_9MICO</name>
<comment type="caution">
    <text evidence="2">The sequence shown here is derived from an EMBL/GenBank/DDBJ whole genome shotgun (WGS) entry which is preliminary data.</text>
</comment>
<evidence type="ECO:0008006" key="4">
    <source>
        <dbReference type="Google" id="ProtNLM"/>
    </source>
</evidence>
<dbReference type="Proteomes" id="UP000256541">
    <property type="component" value="Unassembled WGS sequence"/>
</dbReference>
<reference evidence="2 3" key="1">
    <citation type="submission" date="2017-04" db="EMBL/GenBank/DDBJ databases">
        <title>Comparative genome analysis of Subtercola boreus.</title>
        <authorList>
            <person name="Cho Y.-J."/>
            <person name="Cho A."/>
            <person name="Kim O.-S."/>
            <person name="Lee J.-I."/>
        </authorList>
    </citation>
    <scope>NUCLEOTIDE SEQUENCE [LARGE SCALE GENOMIC DNA]</scope>
    <source>
        <strain evidence="2 3">P27479</strain>
    </source>
</reference>
<accession>A0A3E0VQZ3</accession>
<dbReference type="RefSeq" id="WP_116412897.1">
    <property type="nucleotide sequence ID" value="NZ_NBXB01000045.1"/>
</dbReference>
<evidence type="ECO:0000256" key="1">
    <source>
        <dbReference type="SAM" id="MobiDB-lite"/>
    </source>
</evidence>
<gene>
    <name evidence="2" type="ORF">B7R22_16960</name>
</gene>
<sequence>MTTYGTAPQLLGHFDLTATFTEYMHWMYLPVAIKEPGEPVQFSLPSQLKFATPLLSAALDNEMERGDRHKYRYIYLTTRRGYATPGNPLNRPGWHSDGFGTDDVNYVWTDRFPTLFAEGEFLDISNDHLFSAQQFERQIEFRRAGVLDLKTYGDGEFMRLDPCVIHAAPEIPAPGGERSFVKVSFSNDRYDLLGNAHNHGLDYDWPMHERAVTRNDPASAGRDFGHTPLGSAQA</sequence>
<protein>
    <recommendedName>
        <fullName evidence="4">Phytanoyl-CoA dioxygenase</fullName>
    </recommendedName>
</protein>
<evidence type="ECO:0000313" key="2">
    <source>
        <dbReference type="EMBL" id="RFA12121.1"/>
    </source>
</evidence>
<organism evidence="2 3">
    <name type="scientific">Subtercola boreus</name>
    <dbReference type="NCBI Taxonomy" id="120213"/>
    <lineage>
        <taxon>Bacteria</taxon>
        <taxon>Bacillati</taxon>
        <taxon>Actinomycetota</taxon>
        <taxon>Actinomycetes</taxon>
        <taxon>Micrococcales</taxon>
        <taxon>Microbacteriaceae</taxon>
        <taxon>Subtercola</taxon>
    </lineage>
</organism>
<dbReference type="EMBL" id="NBXB01000045">
    <property type="protein sequence ID" value="RFA12121.1"/>
    <property type="molecule type" value="Genomic_DNA"/>
</dbReference>
<proteinExistence type="predicted"/>
<dbReference type="AlphaFoldDB" id="A0A3E0VQZ3"/>
<dbReference type="OrthoDB" id="793848at2"/>